<reference evidence="1" key="1">
    <citation type="submission" date="2012-04" db="EMBL/GenBank/DDBJ databases">
        <title>The Genome Sequence of Loa loa.</title>
        <authorList>
            <consortium name="The Broad Institute Genome Sequencing Platform"/>
            <consortium name="Broad Institute Genome Sequencing Center for Infectious Disease"/>
            <person name="Nutman T.B."/>
            <person name="Fink D.L."/>
            <person name="Russ C."/>
            <person name="Young S."/>
            <person name="Zeng Q."/>
            <person name="Gargeya S."/>
            <person name="Alvarado L."/>
            <person name="Berlin A."/>
            <person name="Chapman S.B."/>
            <person name="Chen Z."/>
            <person name="Freedman E."/>
            <person name="Gellesch M."/>
            <person name="Goldberg J."/>
            <person name="Griggs A."/>
            <person name="Gujja S."/>
            <person name="Heilman E.R."/>
            <person name="Heiman D."/>
            <person name="Howarth C."/>
            <person name="Mehta T."/>
            <person name="Neiman D."/>
            <person name="Pearson M."/>
            <person name="Roberts A."/>
            <person name="Saif S."/>
            <person name="Shea T."/>
            <person name="Shenoy N."/>
            <person name="Sisk P."/>
            <person name="Stolte C."/>
            <person name="Sykes S."/>
            <person name="White J."/>
            <person name="Yandava C."/>
            <person name="Haas B."/>
            <person name="Henn M.R."/>
            <person name="Nusbaum C."/>
            <person name="Birren B."/>
        </authorList>
    </citation>
    <scope>NUCLEOTIDE SEQUENCE [LARGE SCALE GENOMIC DNA]</scope>
</reference>
<dbReference type="Proteomes" id="UP000095285">
    <property type="component" value="Unassembled WGS sequence"/>
</dbReference>
<gene>
    <name evidence="2" type="primary">LOAG_15301</name>
</gene>
<proteinExistence type="predicted"/>
<dbReference type="InParanoid" id="A0A1I7VN82"/>
<name>A0A1I7VN82_LOALO</name>
<keyword evidence="1" id="KW-1185">Reference proteome</keyword>
<reference evidence="2" key="2">
    <citation type="submission" date="2016-11" db="UniProtKB">
        <authorList>
            <consortium name="WormBaseParasite"/>
        </authorList>
    </citation>
    <scope>IDENTIFICATION</scope>
</reference>
<evidence type="ECO:0000313" key="1">
    <source>
        <dbReference type="Proteomes" id="UP000095285"/>
    </source>
</evidence>
<accession>A0A1I7VN82</accession>
<organism evidence="1 2">
    <name type="scientific">Loa loa</name>
    <name type="common">Eye worm</name>
    <name type="synonym">Filaria loa</name>
    <dbReference type="NCBI Taxonomy" id="7209"/>
    <lineage>
        <taxon>Eukaryota</taxon>
        <taxon>Metazoa</taxon>
        <taxon>Ecdysozoa</taxon>
        <taxon>Nematoda</taxon>
        <taxon>Chromadorea</taxon>
        <taxon>Rhabditida</taxon>
        <taxon>Spirurina</taxon>
        <taxon>Spiruromorpha</taxon>
        <taxon>Filarioidea</taxon>
        <taxon>Onchocercidae</taxon>
        <taxon>Loa</taxon>
    </lineage>
</organism>
<dbReference type="WBParaSite" id="EN70_4414">
    <property type="protein sequence ID" value="EN70_4414"/>
    <property type="gene ID" value="EN70_4414"/>
</dbReference>
<dbReference type="AlphaFoldDB" id="A0A1I7VN82"/>
<sequence>FVGNWSRTTHRTSSITIMKHGSDIPTCEYQSEHTFGGRFISLSFCLCYTALEDARWPLNQPSADIRIGQTSFLGLSPCNPSNAFLGEDFSVTDNVAEQDCHFRGESRAINALNRLHAELRPRFPM</sequence>
<evidence type="ECO:0000313" key="2">
    <source>
        <dbReference type="WBParaSite" id="EN70_4414"/>
    </source>
</evidence>
<protein>
    <submittedName>
        <fullName evidence="2">Uncharacterized protein</fullName>
    </submittedName>
</protein>